<protein>
    <submittedName>
        <fullName evidence="3">DUF2325 domain-containing protein</fullName>
    </submittedName>
</protein>
<dbReference type="AlphaFoldDB" id="A0A1L3JVY4"/>
<feature type="compositionally biased region" description="Basic and acidic residues" evidence="2">
    <location>
        <begin position="242"/>
        <end position="269"/>
    </location>
</feature>
<comment type="similarity">
    <text evidence="1">Belongs to the UPF0751 family.</text>
</comment>
<evidence type="ECO:0000256" key="1">
    <source>
        <dbReference type="ARBA" id="ARBA00007189"/>
    </source>
</evidence>
<gene>
    <name evidence="3" type="ORF">DQL93_06175</name>
</gene>
<dbReference type="Pfam" id="PF10087">
    <property type="entry name" value="DUF2325"/>
    <property type="match status" value="1"/>
</dbReference>
<reference evidence="3" key="1">
    <citation type="submission" date="2018-07" db="EMBL/GenBank/DDBJ databases">
        <authorList>
            <person name="Somerville V."/>
        </authorList>
    </citation>
    <scope>NUCLEOTIDE SEQUENCE</scope>
    <source>
        <strain evidence="3">NWC_2_2</strain>
    </source>
</reference>
<evidence type="ECO:0000256" key="2">
    <source>
        <dbReference type="SAM" id="MobiDB-lite"/>
    </source>
</evidence>
<dbReference type="EMBL" id="CP031023">
    <property type="protein sequence ID" value="AZA16153.1"/>
    <property type="molecule type" value="Genomic_DNA"/>
</dbReference>
<accession>A0A1L3JVY4</accession>
<name>A0A1L3JVY4_LACDL</name>
<dbReference type="InterPro" id="IPR016772">
    <property type="entry name" value="UCP020408"/>
</dbReference>
<proteinExistence type="inferred from homology"/>
<sequence length="395" mass="44008">MKGYKKMKEYYLDYREQLRNILDALDDSSTSLRLGAVAIENLLTLARVDLDDEDEEDSDDSDAIEEADSGGDLADAETEDKKQVKIIRHEEPTASIHYQLCRFSRALKGGSFYTEQGDLVSEINELAVRNLNVENGDLVELDPSSQPPRVVRIVEAGNLPSNIATMSYGIVERDPAGDLYVSRSAMGESLSECAGIDRYEVPAIIDAGQTETGFVHEGDIVDLAWYKNSPSNMIVRWVSQTKGEEVPKKEKPAEKKVKSEKEDKDKEESVTTLNFDLHGRSVAVVIGNELRSQEIQKMVGEHHGRCKVIDAFKFSDTESFYKHALKRADVTVMVQNLNKHSTSKALRKYAKRLAIADSAGLSSIERAIYRAMHGLPAYETSTQPIAYPVKELALS</sequence>
<evidence type="ECO:0000313" key="3">
    <source>
        <dbReference type="EMBL" id="AZA16153.1"/>
    </source>
</evidence>
<feature type="region of interest" description="Disordered" evidence="2">
    <location>
        <begin position="50"/>
        <end position="81"/>
    </location>
</feature>
<dbReference type="OrthoDB" id="2317362at2"/>
<feature type="region of interest" description="Disordered" evidence="2">
    <location>
        <begin position="242"/>
        <end position="270"/>
    </location>
</feature>
<organism evidence="3">
    <name type="scientific">Lactobacillus delbrueckii subsp. lactis</name>
    <dbReference type="NCBI Taxonomy" id="29397"/>
    <lineage>
        <taxon>Bacteria</taxon>
        <taxon>Bacillati</taxon>
        <taxon>Bacillota</taxon>
        <taxon>Bacilli</taxon>
        <taxon>Lactobacillales</taxon>
        <taxon>Lactobacillaceae</taxon>
        <taxon>Lactobacillus</taxon>
    </lineage>
</organism>
<feature type="compositionally biased region" description="Acidic residues" evidence="2">
    <location>
        <begin position="50"/>
        <end position="78"/>
    </location>
</feature>